<gene>
    <name evidence="2" type="ORF">CKAN_00697000</name>
</gene>
<reference evidence="2 3" key="1">
    <citation type="journal article" date="2019" name="Nat. Plants">
        <title>Stout camphor tree genome fills gaps in understanding of flowering plant genome evolution.</title>
        <authorList>
            <person name="Chaw S.M."/>
            <person name="Liu Y.C."/>
            <person name="Wu Y.W."/>
            <person name="Wang H.Y."/>
            <person name="Lin C.I."/>
            <person name="Wu C.S."/>
            <person name="Ke H.M."/>
            <person name="Chang L.Y."/>
            <person name="Hsu C.Y."/>
            <person name="Yang H.T."/>
            <person name="Sudianto E."/>
            <person name="Hsu M.H."/>
            <person name="Wu K.P."/>
            <person name="Wang L.N."/>
            <person name="Leebens-Mack J.H."/>
            <person name="Tsai I.J."/>
        </authorList>
    </citation>
    <scope>NUCLEOTIDE SEQUENCE [LARGE SCALE GENOMIC DNA]</scope>
    <source>
        <strain evidence="3">cv. Chaw 1501</strain>
        <tissue evidence="2">Young leaves</tissue>
    </source>
</reference>
<dbReference type="Proteomes" id="UP000283530">
    <property type="component" value="Unassembled WGS sequence"/>
</dbReference>
<accession>A0A443NIU9</accession>
<protein>
    <submittedName>
        <fullName evidence="2">Protein EPIDERMAL PATTERNING FACTOR 2-like protein</fullName>
    </submittedName>
</protein>
<feature type="region of interest" description="Disordered" evidence="1">
    <location>
        <begin position="1"/>
        <end position="22"/>
    </location>
</feature>
<dbReference type="AlphaFoldDB" id="A0A443NIU9"/>
<comment type="caution">
    <text evidence="2">The sequence shown here is derived from an EMBL/GenBank/DDBJ whole genome shotgun (WGS) entry which is preliminary data.</text>
</comment>
<evidence type="ECO:0000313" key="3">
    <source>
        <dbReference type="Proteomes" id="UP000283530"/>
    </source>
</evidence>
<organism evidence="2 3">
    <name type="scientific">Cinnamomum micranthum f. kanehirae</name>
    <dbReference type="NCBI Taxonomy" id="337451"/>
    <lineage>
        <taxon>Eukaryota</taxon>
        <taxon>Viridiplantae</taxon>
        <taxon>Streptophyta</taxon>
        <taxon>Embryophyta</taxon>
        <taxon>Tracheophyta</taxon>
        <taxon>Spermatophyta</taxon>
        <taxon>Magnoliopsida</taxon>
        <taxon>Magnoliidae</taxon>
        <taxon>Laurales</taxon>
        <taxon>Lauraceae</taxon>
        <taxon>Cinnamomum</taxon>
    </lineage>
</organism>
<proteinExistence type="predicted"/>
<dbReference type="EMBL" id="QPKB01000003">
    <property type="protein sequence ID" value="RWR78439.1"/>
    <property type="molecule type" value="Genomic_DNA"/>
</dbReference>
<feature type="compositionally biased region" description="Basic and acidic residues" evidence="1">
    <location>
        <begin position="1"/>
        <end position="20"/>
    </location>
</feature>
<sequence length="81" mass="9282">MREKKNSEKQVKQELKHGRPELFPVDSGLPDCSHACGPCFPCKRICETIYIQLCIRYKYESPNQQPDPLASNPQLTALLHI</sequence>
<evidence type="ECO:0000256" key="1">
    <source>
        <dbReference type="SAM" id="MobiDB-lite"/>
    </source>
</evidence>
<name>A0A443NIU9_9MAGN</name>
<keyword evidence="3" id="KW-1185">Reference proteome</keyword>
<evidence type="ECO:0000313" key="2">
    <source>
        <dbReference type="EMBL" id="RWR78439.1"/>
    </source>
</evidence>